<protein>
    <submittedName>
        <fullName evidence="3">RNA-directed DNA polymerase from mobile element jockey</fullName>
    </submittedName>
</protein>
<keyword evidence="3" id="KW-0548">Nucleotidyltransferase</keyword>
<keyword evidence="3" id="KW-0808">Transferase</keyword>
<reference evidence="4" key="1">
    <citation type="journal article" date="2017" name="bioRxiv">
        <title>Comparative analysis of the genomes of Stylophora pistillata and Acropora digitifera provides evidence for extensive differences between species of corals.</title>
        <authorList>
            <person name="Voolstra C.R."/>
            <person name="Li Y."/>
            <person name="Liew Y.J."/>
            <person name="Baumgarten S."/>
            <person name="Zoccola D."/>
            <person name="Flot J.-F."/>
            <person name="Tambutte S."/>
            <person name="Allemand D."/>
            <person name="Aranda M."/>
        </authorList>
    </citation>
    <scope>NUCLEOTIDE SEQUENCE [LARGE SCALE GENOMIC DNA]</scope>
</reference>
<dbReference type="Proteomes" id="UP000225706">
    <property type="component" value="Unassembled WGS sequence"/>
</dbReference>
<dbReference type="EMBL" id="LSMT01000519">
    <property type="protein sequence ID" value="PFX16786.1"/>
    <property type="molecule type" value="Genomic_DNA"/>
</dbReference>
<feature type="domain" description="Reverse transcriptase" evidence="2">
    <location>
        <begin position="48"/>
        <end position="211"/>
    </location>
</feature>
<dbReference type="InterPro" id="IPR000477">
    <property type="entry name" value="RT_dom"/>
</dbReference>
<accession>A0A2B4RHX6</accession>
<keyword evidence="1" id="KW-0472">Membrane</keyword>
<dbReference type="PANTHER" id="PTHR33332">
    <property type="entry name" value="REVERSE TRANSCRIPTASE DOMAIN-CONTAINING PROTEIN"/>
    <property type="match status" value="1"/>
</dbReference>
<keyword evidence="1" id="KW-1133">Transmembrane helix</keyword>
<keyword evidence="3" id="KW-0695">RNA-directed DNA polymerase</keyword>
<proteinExistence type="predicted"/>
<evidence type="ECO:0000259" key="2">
    <source>
        <dbReference type="Pfam" id="PF00078"/>
    </source>
</evidence>
<evidence type="ECO:0000256" key="1">
    <source>
        <dbReference type="SAM" id="Phobius"/>
    </source>
</evidence>
<organism evidence="3 4">
    <name type="scientific">Stylophora pistillata</name>
    <name type="common">Smooth cauliflower coral</name>
    <dbReference type="NCBI Taxonomy" id="50429"/>
    <lineage>
        <taxon>Eukaryota</taxon>
        <taxon>Metazoa</taxon>
        <taxon>Cnidaria</taxon>
        <taxon>Anthozoa</taxon>
        <taxon>Hexacorallia</taxon>
        <taxon>Scleractinia</taxon>
        <taxon>Astrocoeniina</taxon>
        <taxon>Pocilloporidae</taxon>
        <taxon>Stylophora</taxon>
    </lineage>
</organism>
<sequence length="402" mass="45459">MTRSLLNPDEDNYHALIISFPFELFANCGVAKDQHIIVDNDVKNISVGAFDKVTHNLLLSKLEYQDIKDKLLCMVASYLTGRQQRVVLEGSLSYWLPVTSGVPQGSILGPLLFLSYYDMSNYIYSRSTVALFVDNSKLYQAMDVPDVHSLLQDDLDSLNNWRWDWAIEFNPTKCKVLHISKRKSPTGADDGNYSIGNQQIEWVSSITDLGITVPRDLSWARYTEDIVMEAEKPLSLVERIRWDLSQPTIRRLLYCALVRPKLKMRNVSDLYFGTYLLSMYGGIDPEIKTLWIKVYNKAGLTPTPMSTPTSMPMSMPTSMQTHKNDATAGTSHLAVIIVVPILTVIVVGILALIAVWRWKKRSKRIARIEAGGDESKEEKNLEMSELDSQDNLVTSQVVTKMV</sequence>
<dbReference type="Pfam" id="PF00078">
    <property type="entry name" value="RVT_1"/>
    <property type="match status" value="1"/>
</dbReference>
<evidence type="ECO:0000313" key="3">
    <source>
        <dbReference type="EMBL" id="PFX16786.1"/>
    </source>
</evidence>
<dbReference type="STRING" id="50429.A0A2B4RHX6"/>
<evidence type="ECO:0000313" key="4">
    <source>
        <dbReference type="Proteomes" id="UP000225706"/>
    </source>
</evidence>
<comment type="caution">
    <text evidence="3">The sequence shown here is derived from an EMBL/GenBank/DDBJ whole genome shotgun (WGS) entry which is preliminary data.</text>
</comment>
<keyword evidence="1" id="KW-0812">Transmembrane</keyword>
<gene>
    <name evidence="3" type="primary">pol</name>
    <name evidence="3" type="ORF">AWC38_SpisGene18919</name>
</gene>
<name>A0A2B4RHX6_STYPI</name>
<dbReference type="AlphaFoldDB" id="A0A2B4RHX6"/>
<dbReference type="GO" id="GO:0003964">
    <property type="term" value="F:RNA-directed DNA polymerase activity"/>
    <property type="evidence" value="ECO:0007669"/>
    <property type="project" value="UniProtKB-KW"/>
</dbReference>
<keyword evidence="4" id="KW-1185">Reference proteome</keyword>
<feature type="transmembrane region" description="Helical" evidence="1">
    <location>
        <begin position="333"/>
        <end position="356"/>
    </location>
</feature>